<dbReference type="Pfam" id="PF00135">
    <property type="entry name" value="COesterase"/>
    <property type="match status" value="1"/>
</dbReference>
<dbReference type="GO" id="GO:0006581">
    <property type="term" value="P:acetylcholine catabolic process"/>
    <property type="evidence" value="ECO:0007669"/>
    <property type="project" value="TreeGrafter"/>
</dbReference>
<dbReference type="InterPro" id="IPR029058">
    <property type="entry name" value="AB_hydrolase_fold"/>
</dbReference>
<evidence type="ECO:0000313" key="8">
    <source>
        <dbReference type="WBParaSite" id="TCONS_00008575.p1"/>
    </source>
</evidence>
<dbReference type="WBParaSite" id="TCONS_00008575.p1">
    <property type="protein sequence ID" value="TCONS_00008575.p1"/>
    <property type="gene ID" value="XLOC_006510"/>
</dbReference>
<dbReference type="GO" id="GO:0019695">
    <property type="term" value="P:choline metabolic process"/>
    <property type="evidence" value="ECO:0007669"/>
    <property type="project" value="TreeGrafter"/>
</dbReference>
<sequence length="563" mass="65239">MFIVILIQFYAYICIISSKKYVMTKNGPVSGIKYKLHNSIVNEYLGIPFAQPPINELRFKSPKPLNEPAWKEIFHAHKPAKACIQAKDKKGFEGVYYNIPEEEQSEDCLQLNMWVPDRPNGAVLVFIFGGGLRFGSASLDIYNGSIIAAKTRTIVVNLNYRLGIFGFSYMCCGNDVQGNMGLLDQQMGMRWVYRNIKKFGGNPSKITLWGSGAGSASVTAHLLAHDSYKYFRRIIATSGVITNIWARQYSNRVDETLRFISLKYKCFGKHHFIYECIKKLNTSELANLNDEFSHILNIPYAYGFNIVDNDDVFFKKNIYDKLKSRDIKHDVDILIGRANNEGSYFLPTLLSHEKFGCNTKDSILMKYNDQTCKMNKENLFDLMKSLSYTLRINSTGLEYIKKYYFKNKIRNNRFQACEMLSNIAFDCDIIKFARKCAFNTDGYLFSYIFNVDKSAYKWPKWMGTVHGAELEYAFGLPFRKPELYNKKSLIKQLQFSKKFMKMIGDFAKSGNPRFGWPKFDPYNIKSAKLDFSIISRRNVKRVHHTIMKKCKVIEDYTSKYVYY</sequence>
<accession>A0A0K0DV70</accession>
<evidence type="ECO:0000256" key="1">
    <source>
        <dbReference type="ARBA" id="ARBA00005964"/>
    </source>
</evidence>
<dbReference type="InterPro" id="IPR050654">
    <property type="entry name" value="AChE-related_enzymes"/>
</dbReference>
<evidence type="ECO:0000259" key="5">
    <source>
        <dbReference type="Pfam" id="PF00135"/>
    </source>
</evidence>
<dbReference type="STRING" id="6248.A0A0K0DV70"/>
<evidence type="ECO:0000256" key="4">
    <source>
        <dbReference type="ARBA" id="ARBA00023157"/>
    </source>
</evidence>
<dbReference type="InterPro" id="IPR002018">
    <property type="entry name" value="CarbesteraseB"/>
</dbReference>
<dbReference type="PANTHER" id="PTHR43918:SF15">
    <property type="entry name" value="CARBOXYLIC ESTER HYDROLASE"/>
    <property type="match status" value="1"/>
</dbReference>
<dbReference type="PRINTS" id="PR00878">
    <property type="entry name" value="CHOLNESTRASE"/>
</dbReference>
<keyword evidence="2" id="KW-0719">Serine esterase</keyword>
<comment type="similarity">
    <text evidence="1">Belongs to the type-B carboxylesterase/lipase family.</text>
</comment>
<reference evidence="7" key="1">
    <citation type="submission" date="2015-08" db="UniProtKB">
        <authorList>
            <consortium name="WormBaseParasite"/>
        </authorList>
    </citation>
    <scope>IDENTIFICATION</scope>
</reference>
<dbReference type="GO" id="GO:0005615">
    <property type="term" value="C:extracellular space"/>
    <property type="evidence" value="ECO:0007669"/>
    <property type="project" value="TreeGrafter"/>
</dbReference>
<evidence type="ECO:0000256" key="2">
    <source>
        <dbReference type="ARBA" id="ARBA00022487"/>
    </source>
</evidence>
<keyword evidence="3" id="KW-0378">Hydrolase</keyword>
<name>A0A0K0DV70_STRER</name>
<dbReference type="PANTHER" id="PTHR43918">
    <property type="entry name" value="ACETYLCHOLINESTERASE"/>
    <property type="match status" value="1"/>
</dbReference>
<dbReference type="AlphaFoldDB" id="A0A0K0DV70"/>
<evidence type="ECO:0000313" key="6">
    <source>
        <dbReference type="Proteomes" id="UP000035681"/>
    </source>
</evidence>
<dbReference type="GO" id="GO:0003990">
    <property type="term" value="F:acetylcholinesterase activity"/>
    <property type="evidence" value="ECO:0007669"/>
    <property type="project" value="TreeGrafter"/>
</dbReference>
<dbReference type="ESTHER" id="strer-a0a0k0dv70">
    <property type="family name" value="Cholinesterase-like"/>
</dbReference>
<dbReference type="Proteomes" id="UP000035681">
    <property type="component" value="Unplaced"/>
</dbReference>
<protein>
    <submittedName>
        <fullName evidence="7 8">Acetylcholinesterase</fullName>
    </submittedName>
</protein>
<dbReference type="SUPFAM" id="SSF53474">
    <property type="entry name" value="alpha/beta-Hydrolases"/>
    <property type="match status" value="1"/>
</dbReference>
<organism evidence="7">
    <name type="scientific">Strongyloides stercoralis</name>
    <name type="common">Threadworm</name>
    <dbReference type="NCBI Taxonomy" id="6248"/>
    <lineage>
        <taxon>Eukaryota</taxon>
        <taxon>Metazoa</taxon>
        <taxon>Ecdysozoa</taxon>
        <taxon>Nematoda</taxon>
        <taxon>Chromadorea</taxon>
        <taxon>Rhabditida</taxon>
        <taxon>Tylenchina</taxon>
        <taxon>Panagrolaimomorpha</taxon>
        <taxon>Strongyloidoidea</taxon>
        <taxon>Strongyloididae</taxon>
        <taxon>Strongyloides</taxon>
    </lineage>
</organism>
<evidence type="ECO:0000256" key="3">
    <source>
        <dbReference type="ARBA" id="ARBA00022801"/>
    </source>
</evidence>
<keyword evidence="4" id="KW-1015">Disulfide bond</keyword>
<dbReference type="Gene3D" id="3.40.50.1820">
    <property type="entry name" value="alpha/beta hydrolase"/>
    <property type="match status" value="1"/>
</dbReference>
<proteinExistence type="inferred from homology"/>
<dbReference type="WBParaSite" id="SSTP_0000113800.1">
    <property type="protein sequence ID" value="SSTP_0000113800.1"/>
    <property type="gene ID" value="SSTP_0000113800"/>
</dbReference>
<dbReference type="InterPro" id="IPR000997">
    <property type="entry name" value="Cholinesterase"/>
</dbReference>
<evidence type="ECO:0000313" key="7">
    <source>
        <dbReference type="WBParaSite" id="SSTP_0000113800.1"/>
    </source>
</evidence>
<feature type="domain" description="Carboxylesterase type B" evidence="5">
    <location>
        <begin position="19"/>
        <end position="525"/>
    </location>
</feature>
<keyword evidence="6" id="KW-1185">Reference proteome</keyword>
<dbReference type="GO" id="GO:0005886">
    <property type="term" value="C:plasma membrane"/>
    <property type="evidence" value="ECO:0007669"/>
    <property type="project" value="TreeGrafter"/>
</dbReference>